<gene>
    <name evidence="2" type="ORF">KFL_004300060</name>
</gene>
<dbReference type="AlphaFoldDB" id="A0A1Y1IBX0"/>
<dbReference type="Proteomes" id="UP000054558">
    <property type="component" value="Unassembled WGS sequence"/>
</dbReference>
<dbReference type="EMBL" id="DF237379">
    <property type="protein sequence ID" value="GAQ88455.1"/>
    <property type="molecule type" value="Genomic_DNA"/>
</dbReference>
<feature type="compositionally biased region" description="Basic and acidic residues" evidence="1">
    <location>
        <begin position="183"/>
        <end position="195"/>
    </location>
</feature>
<organism evidence="2 3">
    <name type="scientific">Klebsormidium nitens</name>
    <name type="common">Green alga</name>
    <name type="synonym">Ulothrix nitens</name>
    <dbReference type="NCBI Taxonomy" id="105231"/>
    <lineage>
        <taxon>Eukaryota</taxon>
        <taxon>Viridiplantae</taxon>
        <taxon>Streptophyta</taxon>
        <taxon>Klebsormidiophyceae</taxon>
        <taxon>Klebsormidiales</taxon>
        <taxon>Klebsormidiaceae</taxon>
        <taxon>Klebsormidium</taxon>
    </lineage>
</organism>
<evidence type="ECO:0000313" key="3">
    <source>
        <dbReference type="Proteomes" id="UP000054558"/>
    </source>
</evidence>
<protein>
    <submittedName>
        <fullName evidence="2">Uncharacterized protein</fullName>
    </submittedName>
</protein>
<evidence type="ECO:0000256" key="1">
    <source>
        <dbReference type="SAM" id="MobiDB-lite"/>
    </source>
</evidence>
<accession>A0A1Y1IBX0</accession>
<feature type="compositionally biased region" description="Low complexity" evidence="1">
    <location>
        <begin position="231"/>
        <end position="240"/>
    </location>
</feature>
<evidence type="ECO:0000313" key="2">
    <source>
        <dbReference type="EMBL" id="GAQ88455.1"/>
    </source>
</evidence>
<sequence>MALYESSDSALWEAALDEYPARLQGLGKERLVDLDDFYRVELVKTLKERGNAGYVTKDELVKIVDWKLTRGKWRPRLLGYAKDAAETDIIETSKRAFAALPDVQSAIKILSELKGIGPATASAVLAAHSPNLAPFMSDEALAAALKGTKDYTPKKYAELAEALTAKAKDLGCKSTGEPWTPSDVERAIWSDDAKGRQKGVSKTASKAAPKGAAKGDAKSQRGKGSGGATDAKAAGLPAAKGPEKDTTSGSAAADLTKGSSKRKAVSRERLARNVKSKS</sequence>
<feature type="compositionally biased region" description="Low complexity" evidence="1">
    <location>
        <begin position="201"/>
        <end position="212"/>
    </location>
</feature>
<dbReference type="OrthoDB" id="8249012at2759"/>
<feature type="region of interest" description="Disordered" evidence="1">
    <location>
        <begin position="171"/>
        <end position="278"/>
    </location>
</feature>
<name>A0A1Y1IBX0_KLENI</name>
<reference evidence="2 3" key="1">
    <citation type="journal article" date="2014" name="Nat. Commun.">
        <title>Klebsormidium flaccidum genome reveals primary factors for plant terrestrial adaptation.</title>
        <authorList>
            <person name="Hori K."/>
            <person name="Maruyama F."/>
            <person name="Fujisawa T."/>
            <person name="Togashi T."/>
            <person name="Yamamoto N."/>
            <person name="Seo M."/>
            <person name="Sato S."/>
            <person name="Yamada T."/>
            <person name="Mori H."/>
            <person name="Tajima N."/>
            <person name="Moriyama T."/>
            <person name="Ikeuchi M."/>
            <person name="Watanabe M."/>
            <person name="Wada H."/>
            <person name="Kobayashi K."/>
            <person name="Saito M."/>
            <person name="Masuda T."/>
            <person name="Sasaki-Sekimoto Y."/>
            <person name="Mashiguchi K."/>
            <person name="Awai K."/>
            <person name="Shimojima M."/>
            <person name="Masuda S."/>
            <person name="Iwai M."/>
            <person name="Nobusawa T."/>
            <person name="Narise T."/>
            <person name="Kondo S."/>
            <person name="Saito H."/>
            <person name="Sato R."/>
            <person name="Murakawa M."/>
            <person name="Ihara Y."/>
            <person name="Oshima-Yamada Y."/>
            <person name="Ohtaka K."/>
            <person name="Satoh M."/>
            <person name="Sonobe K."/>
            <person name="Ishii M."/>
            <person name="Ohtani R."/>
            <person name="Kanamori-Sato M."/>
            <person name="Honoki R."/>
            <person name="Miyazaki D."/>
            <person name="Mochizuki H."/>
            <person name="Umetsu J."/>
            <person name="Higashi K."/>
            <person name="Shibata D."/>
            <person name="Kamiya Y."/>
            <person name="Sato N."/>
            <person name="Nakamura Y."/>
            <person name="Tabata S."/>
            <person name="Ida S."/>
            <person name="Kurokawa K."/>
            <person name="Ohta H."/>
        </authorList>
    </citation>
    <scope>NUCLEOTIDE SEQUENCE [LARGE SCALE GENOMIC DNA]</scope>
    <source>
        <strain evidence="2 3">NIES-2285</strain>
    </source>
</reference>
<dbReference type="PANTHER" id="PTHR21521">
    <property type="entry name" value="AMUN, ISOFORM A"/>
    <property type="match status" value="1"/>
</dbReference>
<dbReference type="STRING" id="105231.A0A1Y1IBX0"/>
<dbReference type="OMA" id="NKVDPQQ"/>
<proteinExistence type="predicted"/>
<keyword evidence="3" id="KW-1185">Reference proteome</keyword>
<dbReference type="PANTHER" id="PTHR21521:SF0">
    <property type="entry name" value="AMUN, ISOFORM A"/>
    <property type="match status" value="1"/>
</dbReference>